<dbReference type="EMBL" id="KV907495">
    <property type="protein sequence ID" value="OOF99181.1"/>
    <property type="molecule type" value="Genomic_DNA"/>
</dbReference>
<dbReference type="InterPro" id="IPR045863">
    <property type="entry name" value="CorA_TM1_TM2"/>
</dbReference>
<comment type="subcellular location">
    <subcellularLocation>
        <location evidence="1">Membrane</location>
        <topology evidence="1">Multi-pass membrane protein</topology>
    </subcellularLocation>
</comment>
<evidence type="ECO:0000256" key="1">
    <source>
        <dbReference type="ARBA" id="ARBA00004141"/>
    </source>
</evidence>
<name>A0A1R3RXI8_ASPC5</name>
<dbReference type="Proteomes" id="UP000188318">
    <property type="component" value="Unassembled WGS sequence"/>
</dbReference>
<sequence length="507" mass="57529">MTAASDSLPLWRPYLHELPAHHDPAFINIDTLEKLLSTRTTRVLTSKDETRVRVTDIYDDHRGSTIHTTPESLRSVLTTEPAIPYGVNVRIISIYSVNSITPLKIPPPLMALLLQRYAVHPTFLQVLLSFGKNVHISEAGSSHACVDARDTDTYVSYQINYVEETHRKIIPWSWRHTGVYHHRHQPGQGKKGHDLFILLQPNETGVLDNRILTGLGILAESRSQPCLDPVYGSDYPIKLHSIVLSSFIGNWRWYLRHLGDQFEEYNDKALVALPEESTPRESYDTVSALRDLNDFTLRAEICCRGSLDLVSALRPAIASSLDMQSPASLKQTVIGYEALESTLQGYIKSCEELVPRIRNAIDLAGYTLSLHNQLDTAKVDRELRDLIGHLKELQQDSVDDSAAVKIITFLSAVYLPGSFIVSLYGMNFFVFDSDSRQIVIAKDFWVFLATWLPLTMVTGLIYVLIVWFDAWWKRKPFHLFQRPGKEANSQSKPQVIMREDAKCKMNI</sequence>
<keyword evidence="4 5" id="KW-0472">Membrane</keyword>
<feature type="domain" description="CorA-like transporter" evidence="6">
    <location>
        <begin position="28"/>
        <end position="269"/>
    </location>
</feature>
<dbReference type="InterPro" id="IPR058257">
    <property type="entry name" value="CorA-like_dom"/>
</dbReference>
<dbReference type="SUPFAM" id="SSF144083">
    <property type="entry name" value="Magnesium transport protein CorA, transmembrane region"/>
    <property type="match status" value="1"/>
</dbReference>
<evidence type="ECO:0000313" key="8">
    <source>
        <dbReference type="Proteomes" id="UP000188318"/>
    </source>
</evidence>
<evidence type="ECO:0000256" key="5">
    <source>
        <dbReference type="SAM" id="Phobius"/>
    </source>
</evidence>
<accession>A0A1R3RXI8</accession>
<feature type="transmembrane region" description="Helical" evidence="5">
    <location>
        <begin position="402"/>
        <end position="424"/>
    </location>
</feature>
<feature type="transmembrane region" description="Helical" evidence="5">
    <location>
        <begin position="444"/>
        <end position="468"/>
    </location>
</feature>
<reference evidence="8" key="1">
    <citation type="journal article" date="2017" name="Genome Biol.">
        <title>Comparative genomics reveals high biological diversity and specific adaptations in the industrially and medically important fungal genus Aspergillus.</title>
        <authorList>
            <person name="de Vries R.P."/>
            <person name="Riley R."/>
            <person name="Wiebenga A."/>
            <person name="Aguilar-Osorio G."/>
            <person name="Amillis S."/>
            <person name="Uchima C.A."/>
            <person name="Anderluh G."/>
            <person name="Asadollahi M."/>
            <person name="Askin M."/>
            <person name="Barry K."/>
            <person name="Battaglia E."/>
            <person name="Bayram O."/>
            <person name="Benocci T."/>
            <person name="Braus-Stromeyer S.A."/>
            <person name="Caldana C."/>
            <person name="Canovas D."/>
            <person name="Cerqueira G.C."/>
            <person name="Chen F."/>
            <person name="Chen W."/>
            <person name="Choi C."/>
            <person name="Clum A."/>
            <person name="Dos Santos R.A."/>
            <person name="Damasio A.R."/>
            <person name="Diallinas G."/>
            <person name="Emri T."/>
            <person name="Fekete E."/>
            <person name="Flipphi M."/>
            <person name="Freyberg S."/>
            <person name="Gallo A."/>
            <person name="Gournas C."/>
            <person name="Habgood R."/>
            <person name="Hainaut M."/>
            <person name="Harispe M.L."/>
            <person name="Henrissat B."/>
            <person name="Hilden K.S."/>
            <person name="Hope R."/>
            <person name="Hossain A."/>
            <person name="Karabika E."/>
            <person name="Karaffa L."/>
            <person name="Karanyi Z."/>
            <person name="Krasevec N."/>
            <person name="Kuo A."/>
            <person name="Kusch H."/>
            <person name="LaButti K."/>
            <person name="Lagendijk E.L."/>
            <person name="Lapidus A."/>
            <person name="Levasseur A."/>
            <person name="Lindquist E."/>
            <person name="Lipzen A."/>
            <person name="Logrieco A.F."/>
            <person name="MacCabe A."/>
            <person name="Maekelae M.R."/>
            <person name="Malavazi I."/>
            <person name="Melin P."/>
            <person name="Meyer V."/>
            <person name="Mielnichuk N."/>
            <person name="Miskei M."/>
            <person name="Molnar A.P."/>
            <person name="Mule G."/>
            <person name="Ngan C.Y."/>
            <person name="Orejas M."/>
            <person name="Orosz E."/>
            <person name="Ouedraogo J.P."/>
            <person name="Overkamp K.M."/>
            <person name="Park H.-S."/>
            <person name="Perrone G."/>
            <person name="Piumi F."/>
            <person name="Punt P.J."/>
            <person name="Ram A.F."/>
            <person name="Ramon A."/>
            <person name="Rauscher S."/>
            <person name="Record E."/>
            <person name="Riano-Pachon D.M."/>
            <person name="Robert V."/>
            <person name="Roehrig J."/>
            <person name="Ruller R."/>
            <person name="Salamov A."/>
            <person name="Salih N.S."/>
            <person name="Samson R.A."/>
            <person name="Sandor E."/>
            <person name="Sanguinetti M."/>
            <person name="Schuetze T."/>
            <person name="Sepcic K."/>
            <person name="Shelest E."/>
            <person name="Sherlock G."/>
            <person name="Sophianopoulou V."/>
            <person name="Squina F.M."/>
            <person name="Sun H."/>
            <person name="Susca A."/>
            <person name="Todd R.B."/>
            <person name="Tsang A."/>
            <person name="Unkles S.E."/>
            <person name="van de Wiele N."/>
            <person name="van Rossen-Uffink D."/>
            <person name="Oliveira J.V."/>
            <person name="Vesth T.C."/>
            <person name="Visser J."/>
            <person name="Yu J.-H."/>
            <person name="Zhou M."/>
            <person name="Andersen M.R."/>
            <person name="Archer D.B."/>
            <person name="Baker S.E."/>
            <person name="Benoit I."/>
            <person name="Brakhage A.A."/>
            <person name="Braus G.H."/>
            <person name="Fischer R."/>
            <person name="Frisvad J.C."/>
            <person name="Goldman G.H."/>
            <person name="Houbraken J."/>
            <person name="Oakley B."/>
            <person name="Pocsi I."/>
            <person name="Scazzocchio C."/>
            <person name="Seiboth B."/>
            <person name="vanKuyk P.A."/>
            <person name="Wortman J."/>
            <person name="Dyer P.S."/>
            <person name="Grigoriev I.V."/>
        </authorList>
    </citation>
    <scope>NUCLEOTIDE SEQUENCE [LARGE SCALE GENOMIC DNA]</scope>
    <source>
        <strain evidence="8">ITEM 5010</strain>
    </source>
</reference>
<dbReference type="Gene3D" id="1.20.58.340">
    <property type="entry name" value="Magnesium transport protein CorA, transmembrane region"/>
    <property type="match status" value="1"/>
</dbReference>
<dbReference type="OMA" id="GVYHHRR"/>
<gene>
    <name evidence="7" type="ORF">ASPCADRAFT_204844</name>
</gene>
<evidence type="ECO:0000313" key="7">
    <source>
        <dbReference type="EMBL" id="OOF99181.1"/>
    </source>
</evidence>
<evidence type="ECO:0000256" key="4">
    <source>
        <dbReference type="ARBA" id="ARBA00023136"/>
    </source>
</evidence>
<keyword evidence="2 5" id="KW-0812">Transmembrane</keyword>
<keyword evidence="3 5" id="KW-1133">Transmembrane helix</keyword>
<evidence type="ECO:0000259" key="6">
    <source>
        <dbReference type="Pfam" id="PF26616"/>
    </source>
</evidence>
<dbReference type="AlphaFoldDB" id="A0A1R3RXI8"/>
<evidence type="ECO:0000256" key="3">
    <source>
        <dbReference type="ARBA" id="ARBA00022989"/>
    </source>
</evidence>
<dbReference type="VEuPathDB" id="FungiDB:ASPCADRAFT_204844"/>
<evidence type="ECO:0000256" key="2">
    <source>
        <dbReference type="ARBA" id="ARBA00022692"/>
    </source>
</evidence>
<dbReference type="GO" id="GO:0016020">
    <property type="term" value="C:membrane"/>
    <property type="evidence" value="ECO:0007669"/>
    <property type="project" value="UniProtKB-SubCell"/>
</dbReference>
<organism evidence="7 8">
    <name type="scientific">Aspergillus carbonarius (strain ITEM 5010)</name>
    <dbReference type="NCBI Taxonomy" id="602072"/>
    <lineage>
        <taxon>Eukaryota</taxon>
        <taxon>Fungi</taxon>
        <taxon>Dikarya</taxon>
        <taxon>Ascomycota</taxon>
        <taxon>Pezizomycotina</taxon>
        <taxon>Eurotiomycetes</taxon>
        <taxon>Eurotiomycetidae</taxon>
        <taxon>Eurotiales</taxon>
        <taxon>Aspergillaceae</taxon>
        <taxon>Aspergillus</taxon>
        <taxon>Aspergillus subgen. Circumdati</taxon>
    </lineage>
</organism>
<keyword evidence="8" id="KW-1185">Reference proteome</keyword>
<proteinExistence type="predicted"/>
<dbReference type="Pfam" id="PF26616">
    <property type="entry name" value="CorA-like"/>
    <property type="match status" value="1"/>
</dbReference>
<protein>
    <recommendedName>
        <fullName evidence="6">CorA-like transporter domain-containing protein</fullName>
    </recommendedName>
</protein>